<dbReference type="InterPro" id="IPR002104">
    <property type="entry name" value="Integrase_catalytic"/>
</dbReference>
<evidence type="ECO:0000256" key="1">
    <source>
        <dbReference type="ARBA" id="ARBA00022908"/>
    </source>
</evidence>
<dbReference type="PANTHER" id="PTHR30349">
    <property type="entry name" value="PHAGE INTEGRASE-RELATED"/>
    <property type="match status" value="1"/>
</dbReference>
<name>A0A284VMR7_9EURY</name>
<dbReference type="InterPro" id="IPR011010">
    <property type="entry name" value="DNA_brk_join_enz"/>
</dbReference>
<reference evidence="6" key="1">
    <citation type="submission" date="2017-06" db="EMBL/GenBank/DDBJ databases">
        <authorList>
            <person name="Cremers G."/>
        </authorList>
    </citation>
    <scope>NUCLEOTIDE SEQUENCE [LARGE SCALE GENOMIC DNA]</scope>
</reference>
<dbReference type="PROSITE" id="PS51898">
    <property type="entry name" value="TYR_RECOMBINASE"/>
    <property type="match status" value="1"/>
</dbReference>
<evidence type="ECO:0000259" key="4">
    <source>
        <dbReference type="PROSITE" id="PS51898"/>
    </source>
</evidence>
<dbReference type="Pfam" id="PF00589">
    <property type="entry name" value="Phage_integrase"/>
    <property type="match status" value="1"/>
</dbReference>
<organism evidence="5 6">
    <name type="scientific">Candidatus Methanoperedens nitratireducens</name>
    <dbReference type="NCBI Taxonomy" id="1392998"/>
    <lineage>
        <taxon>Archaea</taxon>
        <taxon>Methanobacteriati</taxon>
        <taxon>Methanobacteriota</taxon>
        <taxon>Stenosarchaea group</taxon>
        <taxon>Methanomicrobia</taxon>
        <taxon>Methanosarcinales</taxon>
        <taxon>ANME-2 cluster</taxon>
        <taxon>Candidatus Methanoperedentaceae</taxon>
        <taxon>Candidatus Methanoperedens</taxon>
    </lineage>
</organism>
<dbReference type="EMBL" id="FZMP01000099">
    <property type="protein sequence ID" value="SNQ60554.1"/>
    <property type="molecule type" value="Genomic_DNA"/>
</dbReference>
<dbReference type="STRING" id="1392998.ANME2D_03308"/>
<keyword evidence="2" id="KW-0238">DNA-binding</keyword>
<evidence type="ECO:0000256" key="3">
    <source>
        <dbReference type="ARBA" id="ARBA00023172"/>
    </source>
</evidence>
<accession>A0A284VMR7</accession>
<dbReference type="PANTHER" id="PTHR30349:SF41">
    <property type="entry name" value="INTEGRASE_RECOMBINASE PROTEIN MJ0367-RELATED"/>
    <property type="match status" value="1"/>
</dbReference>
<keyword evidence="1" id="KW-0229">DNA integration</keyword>
<sequence length="195" mass="22723">MPDSVVPTKTRKKPDEYFTQSEIDSLMEHLDNLMVPTLCKAFLRDRDKLLISLLWNTGLRISDALNIKLDNIDLKNESLTFQIRKRSKVIDRSISLDRALLYEIIKYRDTWRISSLLFDMSRDNFDKRLKGYCEGIGIKPKSAQKLRKGMAMRLHGKVPKEIIAYRLGRSGIQTGDEAYTKITPEIEKRFLKEVK</sequence>
<protein>
    <submittedName>
        <fullName evidence="5">Putative Tyrosine Recombinase Xerd</fullName>
    </submittedName>
</protein>
<evidence type="ECO:0000313" key="6">
    <source>
        <dbReference type="Proteomes" id="UP000218615"/>
    </source>
</evidence>
<dbReference type="SUPFAM" id="SSF56349">
    <property type="entry name" value="DNA breaking-rejoining enzymes"/>
    <property type="match status" value="1"/>
</dbReference>
<feature type="domain" description="Tyr recombinase" evidence="4">
    <location>
        <begin position="13"/>
        <end position="192"/>
    </location>
</feature>
<proteinExistence type="predicted"/>
<dbReference type="GO" id="GO:0006310">
    <property type="term" value="P:DNA recombination"/>
    <property type="evidence" value="ECO:0007669"/>
    <property type="project" value="UniProtKB-KW"/>
</dbReference>
<dbReference type="InterPro" id="IPR050090">
    <property type="entry name" value="Tyrosine_recombinase_XerCD"/>
</dbReference>
<dbReference type="OrthoDB" id="144892at2157"/>
<dbReference type="Gene3D" id="1.10.443.10">
    <property type="entry name" value="Intergrase catalytic core"/>
    <property type="match status" value="1"/>
</dbReference>
<dbReference type="GO" id="GO:0003677">
    <property type="term" value="F:DNA binding"/>
    <property type="evidence" value="ECO:0007669"/>
    <property type="project" value="UniProtKB-KW"/>
</dbReference>
<evidence type="ECO:0000256" key="2">
    <source>
        <dbReference type="ARBA" id="ARBA00023125"/>
    </source>
</evidence>
<keyword evidence="6" id="KW-1185">Reference proteome</keyword>
<dbReference type="CDD" id="cd00397">
    <property type="entry name" value="DNA_BRE_C"/>
    <property type="match status" value="1"/>
</dbReference>
<dbReference type="RefSeq" id="WP_096204955.1">
    <property type="nucleotide sequence ID" value="NZ_FZMP01000099.1"/>
</dbReference>
<dbReference type="InterPro" id="IPR013762">
    <property type="entry name" value="Integrase-like_cat_sf"/>
</dbReference>
<gene>
    <name evidence="5" type="ORF">MNV_1880005</name>
</gene>
<keyword evidence="3" id="KW-0233">DNA recombination</keyword>
<evidence type="ECO:0000313" key="5">
    <source>
        <dbReference type="EMBL" id="SNQ60554.1"/>
    </source>
</evidence>
<dbReference type="GO" id="GO:0015074">
    <property type="term" value="P:DNA integration"/>
    <property type="evidence" value="ECO:0007669"/>
    <property type="project" value="UniProtKB-KW"/>
</dbReference>
<dbReference type="Proteomes" id="UP000218615">
    <property type="component" value="Unassembled WGS sequence"/>
</dbReference>
<dbReference type="AlphaFoldDB" id="A0A284VMR7"/>